<feature type="compositionally biased region" description="Polar residues" evidence="1">
    <location>
        <begin position="351"/>
        <end position="360"/>
    </location>
</feature>
<dbReference type="EMBL" id="HBIP01029204">
    <property type="protein sequence ID" value="CAE0502570.1"/>
    <property type="molecule type" value="Transcribed_RNA"/>
</dbReference>
<feature type="region of interest" description="Disordered" evidence="1">
    <location>
        <begin position="396"/>
        <end position="463"/>
    </location>
</feature>
<feature type="region of interest" description="Disordered" evidence="1">
    <location>
        <begin position="279"/>
        <end position="368"/>
    </location>
</feature>
<feature type="region of interest" description="Disordered" evidence="1">
    <location>
        <begin position="170"/>
        <end position="235"/>
    </location>
</feature>
<protein>
    <submittedName>
        <fullName evidence="2">Uncharacterized protein</fullName>
    </submittedName>
</protein>
<feature type="compositionally biased region" description="Low complexity" evidence="1">
    <location>
        <begin position="212"/>
        <end position="231"/>
    </location>
</feature>
<evidence type="ECO:0000313" key="2">
    <source>
        <dbReference type="EMBL" id="CAE0502570.1"/>
    </source>
</evidence>
<evidence type="ECO:0000256" key="1">
    <source>
        <dbReference type="SAM" id="MobiDB-lite"/>
    </source>
</evidence>
<gene>
    <name evidence="2" type="ORF">DTER00134_LOCUS17643</name>
</gene>
<proteinExistence type="predicted"/>
<sequence>MEEVHQWVREAEDQGLFRHYPEQHAQQRSKASGVSIEWLGRLNKSLLEAGLITHSSSTRAVVQRIFRAALDKYNAQSLMDVIPSEFVGPASVYISHSWDESFFFMSDALENDFKLKWQAHSAFMESRERETSVRNEAAEETVKETAEEGMDMEELLGQIQAYTTCQAQWQKSRQARAAPPPGLSWGMESKEQPPSPKQLPHIGHLRLQPLRTATSVPPGPTSSSPNSPTSPNACVSLPVLKQRNSCGSGELQAADSSRKSVVQQSGSYSSLGGGGASLHSVFGPATENEAGLGSPKAKGTQGGLLPALSLPKHASAGSSASSPNECAATEAVSPEASAPQDSPRRTRIARSKSSLLNSTGGDLISMFKPSHSSPALDIPDSAFSSGACTRADPAGASDGYFRARQGPSRQLSPTKTRVSIPGSNLAEKALASGEHGSDAQPSQHAEPQRRISNVAGAEKGKRKSMVRELLLRNQGNRSKVVSFRGASDLDKVVPSAPDGGEQGSDPKISKDEQQQQQQQQGRHSLLHEDSGRRDNSEEPQEMSGPDQGSAATWANEDLSSSADVSVPEDEDARQPGTTSSHRDPPSPVHIEHLGQQDRMLKYKQQINGFFLWIDIFSLAHHQPCQTQHEEDVKVAVAEAVSMIKCIGRVILILGARMLALSRIWVLYEVRRMFSWYVYGHSFVIVFHSARFKVKH</sequence>
<reference evidence="2" key="1">
    <citation type="submission" date="2021-01" db="EMBL/GenBank/DDBJ databases">
        <authorList>
            <person name="Corre E."/>
            <person name="Pelletier E."/>
            <person name="Niang G."/>
            <person name="Scheremetjew M."/>
            <person name="Finn R."/>
            <person name="Kale V."/>
            <person name="Holt S."/>
            <person name="Cochrane G."/>
            <person name="Meng A."/>
            <person name="Brown T."/>
            <person name="Cohen L."/>
        </authorList>
    </citation>
    <scope>NUCLEOTIDE SEQUENCE</scope>
    <source>
        <strain evidence="2">CCMP1320</strain>
    </source>
</reference>
<feature type="compositionally biased region" description="Basic and acidic residues" evidence="1">
    <location>
        <begin position="525"/>
        <end position="536"/>
    </location>
</feature>
<accession>A0A7S3R4Y1</accession>
<feature type="compositionally biased region" description="Polar residues" evidence="1">
    <location>
        <begin position="407"/>
        <end position="417"/>
    </location>
</feature>
<feature type="compositionally biased region" description="Polar residues" evidence="1">
    <location>
        <begin position="549"/>
        <end position="563"/>
    </location>
</feature>
<name>A0A7S3R4Y1_DUNTE</name>
<dbReference type="AlphaFoldDB" id="A0A7S3R4Y1"/>
<organism evidence="2">
    <name type="scientific">Dunaliella tertiolecta</name>
    <name type="common">Green alga</name>
    <dbReference type="NCBI Taxonomy" id="3047"/>
    <lineage>
        <taxon>Eukaryota</taxon>
        <taxon>Viridiplantae</taxon>
        <taxon>Chlorophyta</taxon>
        <taxon>core chlorophytes</taxon>
        <taxon>Chlorophyceae</taxon>
        <taxon>CS clade</taxon>
        <taxon>Chlamydomonadales</taxon>
        <taxon>Dunaliellaceae</taxon>
        <taxon>Dunaliella</taxon>
    </lineage>
</organism>
<feature type="region of interest" description="Disordered" evidence="1">
    <location>
        <begin position="481"/>
        <end position="589"/>
    </location>
</feature>
<feature type="compositionally biased region" description="Basic and acidic residues" evidence="1">
    <location>
        <begin position="580"/>
        <end position="589"/>
    </location>
</feature>